<name>A0A931H5E6_9BURK</name>
<accession>A0A931H5E6</accession>
<evidence type="ECO:0000256" key="7">
    <source>
        <dbReference type="ARBA" id="ARBA00023136"/>
    </source>
</evidence>
<comment type="similarity">
    <text evidence="2">Belongs to the CorA metal ion transporter (MIT) (TC 1.A.35) family.</text>
</comment>
<evidence type="ECO:0000256" key="6">
    <source>
        <dbReference type="ARBA" id="ARBA00022989"/>
    </source>
</evidence>
<dbReference type="InterPro" id="IPR045861">
    <property type="entry name" value="CorA_cytoplasmic_dom"/>
</dbReference>
<keyword evidence="4" id="KW-1003">Cell membrane</keyword>
<dbReference type="SUPFAM" id="SSF143865">
    <property type="entry name" value="CorA soluble domain-like"/>
    <property type="match status" value="1"/>
</dbReference>
<evidence type="ECO:0000256" key="2">
    <source>
        <dbReference type="ARBA" id="ARBA00009765"/>
    </source>
</evidence>
<keyword evidence="10" id="KW-1185">Reference proteome</keyword>
<evidence type="ECO:0000256" key="1">
    <source>
        <dbReference type="ARBA" id="ARBA00004651"/>
    </source>
</evidence>
<evidence type="ECO:0000313" key="9">
    <source>
        <dbReference type="EMBL" id="MBG9388740.1"/>
    </source>
</evidence>
<evidence type="ECO:0000256" key="8">
    <source>
        <dbReference type="SAM" id="Phobius"/>
    </source>
</evidence>
<dbReference type="AlphaFoldDB" id="A0A931H5E6"/>
<feature type="transmembrane region" description="Helical" evidence="8">
    <location>
        <begin position="337"/>
        <end position="356"/>
    </location>
</feature>
<dbReference type="InterPro" id="IPR045863">
    <property type="entry name" value="CorA_TM1_TM2"/>
</dbReference>
<evidence type="ECO:0000256" key="5">
    <source>
        <dbReference type="ARBA" id="ARBA00022692"/>
    </source>
</evidence>
<evidence type="ECO:0000313" key="10">
    <source>
        <dbReference type="Proteomes" id="UP000651050"/>
    </source>
</evidence>
<dbReference type="PANTHER" id="PTHR46494">
    <property type="entry name" value="CORA FAMILY METAL ION TRANSPORTER (EUROFUNG)"/>
    <property type="match status" value="1"/>
</dbReference>
<dbReference type="Pfam" id="PF01544">
    <property type="entry name" value="CorA"/>
    <property type="match status" value="1"/>
</dbReference>
<dbReference type="Proteomes" id="UP000651050">
    <property type="component" value="Unassembled WGS sequence"/>
</dbReference>
<dbReference type="SUPFAM" id="SSF144083">
    <property type="entry name" value="Magnesium transport protein CorA, transmembrane region"/>
    <property type="match status" value="1"/>
</dbReference>
<dbReference type="PANTHER" id="PTHR46494:SF1">
    <property type="entry name" value="CORA FAMILY METAL ION TRANSPORTER (EUROFUNG)"/>
    <property type="match status" value="1"/>
</dbReference>
<dbReference type="GO" id="GO:0015095">
    <property type="term" value="F:magnesium ion transmembrane transporter activity"/>
    <property type="evidence" value="ECO:0007669"/>
    <property type="project" value="TreeGrafter"/>
</dbReference>
<gene>
    <name evidence="9" type="ORF">I5803_11965</name>
</gene>
<evidence type="ECO:0000256" key="3">
    <source>
        <dbReference type="ARBA" id="ARBA00022448"/>
    </source>
</evidence>
<organism evidence="9 10">
    <name type="scientific">Caenimonas aquaedulcis</name>
    <dbReference type="NCBI Taxonomy" id="2793270"/>
    <lineage>
        <taxon>Bacteria</taxon>
        <taxon>Pseudomonadati</taxon>
        <taxon>Pseudomonadota</taxon>
        <taxon>Betaproteobacteria</taxon>
        <taxon>Burkholderiales</taxon>
        <taxon>Comamonadaceae</taxon>
        <taxon>Caenimonas</taxon>
    </lineage>
</organism>
<dbReference type="GO" id="GO:0050897">
    <property type="term" value="F:cobalt ion binding"/>
    <property type="evidence" value="ECO:0007669"/>
    <property type="project" value="TreeGrafter"/>
</dbReference>
<keyword evidence="6 8" id="KW-1133">Transmembrane helix</keyword>
<protein>
    <submittedName>
        <fullName evidence="9">Magnesium transporter CorA family protein</fullName>
    </submittedName>
</protein>
<dbReference type="Gene3D" id="1.20.58.340">
    <property type="entry name" value="Magnesium transport protein CorA, transmembrane region"/>
    <property type="match status" value="2"/>
</dbReference>
<feature type="transmembrane region" description="Helical" evidence="8">
    <location>
        <begin position="303"/>
        <end position="325"/>
    </location>
</feature>
<dbReference type="EMBL" id="JADWYS010000001">
    <property type="protein sequence ID" value="MBG9388740.1"/>
    <property type="molecule type" value="Genomic_DNA"/>
</dbReference>
<evidence type="ECO:0000256" key="4">
    <source>
        <dbReference type="ARBA" id="ARBA00022475"/>
    </source>
</evidence>
<keyword evidence="5 8" id="KW-0812">Transmembrane</keyword>
<comment type="caution">
    <text evidence="9">The sequence shown here is derived from an EMBL/GenBank/DDBJ whole genome shotgun (WGS) entry which is preliminary data.</text>
</comment>
<dbReference type="InterPro" id="IPR002523">
    <property type="entry name" value="MgTranspt_CorA/ZnTranspt_ZntB"/>
</dbReference>
<dbReference type="GO" id="GO:0000287">
    <property type="term" value="F:magnesium ion binding"/>
    <property type="evidence" value="ECO:0007669"/>
    <property type="project" value="TreeGrafter"/>
</dbReference>
<dbReference type="GO" id="GO:0015087">
    <property type="term" value="F:cobalt ion transmembrane transporter activity"/>
    <property type="evidence" value="ECO:0007669"/>
    <property type="project" value="TreeGrafter"/>
</dbReference>
<reference evidence="9" key="1">
    <citation type="submission" date="2020-11" db="EMBL/GenBank/DDBJ databases">
        <title>Bacterial whole genome sequence for Caenimonas sp. DR4.4.</title>
        <authorList>
            <person name="Le V."/>
            <person name="Ko S.-R."/>
            <person name="Ahn C.-Y."/>
            <person name="Oh H.-M."/>
        </authorList>
    </citation>
    <scope>NUCLEOTIDE SEQUENCE</scope>
    <source>
        <strain evidence="9">DR4.4</strain>
    </source>
</reference>
<keyword evidence="3" id="KW-0813">Transport</keyword>
<keyword evidence="7 8" id="KW-0472">Membrane</keyword>
<dbReference type="CDD" id="cd12822">
    <property type="entry name" value="TmCorA-like"/>
    <property type="match status" value="1"/>
</dbReference>
<sequence length="366" mass="40904">MHIVEFASGTLRFLEQVPASAPSNGFVWIYVERESLEGEIAGLQRAAQTLGGSPLLDLHVKDLLNGAHPSQYDYTSIYDLVIFRRLATEAEVLAENKPATIPADGPLAPFARVRTQAVGFAVFDRLLITVHPAGCFAAKTFIERFLSDAVQAEGLSAAARSRLPTGTSDLMLRMLNLMVDSYLDIRKELSGGLDAWQQHLLAPRSRASDWRALLSARSALHTLEDLCEGQNDAMQEWLDTQREQPAPSMPQAERDGLLARARDVMEHIQRVLHHVRRMEQGAETAVQLHFSALGHRTNEIMRVLTALTAVFLPLNFITGFFGMNFEYLPLIHSAEAMWIMLGVMAFVALVVLLVFWRKRYISRVGR</sequence>
<dbReference type="GO" id="GO:0005886">
    <property type="term" value="C:plasma membrane"/>
    <property type="evidence" value="ECO:0007669"/>
    <property type="project" value="UniProtKB-SubCell"/>
</dbReference>
<dbReference type="RefSeq" id="WP_196986581.1">
    <property type="nucleotide sequence ID" value="NZ_JADWYS010000001.1"/>
</dbReference>
<comment type="subcellular location">
    <subcellularLocation>
        <location evidence="1">Cell membrane</location>
        <topology evidence="1">Multi-pass membrane protein</topology>
    </subcellularLocation>
</comment>
<proteinExistence type="inferred from homology"/>